<organism evidence="1 2">
    <name type="scientific">Micromonospora sonchi</name>
    <dbReference type="NCBI Taxonomy" id="1763543"/>
    <lineage>
        <taxon>Bacteria</taxon>
        <taxon>Bacillati</taxon>
        <taxon>Actinomycetota</taxon>
        <taxon>Actinomycetes</taxon>
        <taxon>Micromonosporales</taxon>
        <taxon>Micromonosporaceae</taxon>
        <taxon>Micromonospora</taxon>
    </lineage>
</organism>
<proteinExistence type="predicted"/>
<reference evidence="1" key="2">
    <citation type="submission" date="2020-09" db="EMBL/GenBank/DDBJ databases">
        <authorList>
            <person name="Sun Q."/>
            <person name="Zhou Y."/>
        </authorList>
    </citation>
    <scope>NUCLEOTIDE SEQUENCE</scope>
    <source>
        <strain evidence="1">CGMCC 4.7312</strain>
    </source>
</reference>
<accession>A0A917TM30</accession>
<evidence type="ECO:0000313" key="1">
    <source>
        <dbReference type="EMBL" id="GGM27585.1"/>
    </source>
</evidence>
<dbReference type="EMBL" id="BMNB01000003">
    <property type="protein sequence ID" value="GGM27585.1"/>
    <property type="molecule type" value="Genomic_DNA"/>
</dbReference>
<reference evidence="1" key="1">
    <citation type="journal article" date="2014" name="Int. J. Syst. Evol. Microbiol.">
        <title>Complete genome sequence of Corynebacterium casei LMG S-19264T (=DSM 44701T), isolated from a smear-ripened cheese.</title>
        <authorList>
            <consortium name="US DOE Joint Genome Institute (JGI-PGF)"/>
            <person name="Walter F."/>
            <person name="Albersmeier A."/>
            <person name="Kalinowski J."/>
            <person name="Ruckert C."/>
        </authorList>
    </citation>
    <scope>NUCLEOTIDE SEQUENCE</scope>
    <source>
        <strain evidence="1">CGMCC 4.7312</strain>
    </source>
</reference>
<gene>
    <name evidence="1" type="ORF">GCM10011608_10500</name>
</gene>
<protein>
    <submittedName>
        <fullName evidence="1">Uncharacterized protein</fullName>
    </submittedName>
</protein>
<comment type="caution">
    <text evidence="1">The sequence shown here is derived from an EMBL/GenBank/DDBJ whole genome shotgun (WGS) entry which is preliminary data.</text>
</comment>
<sequence>MSDKWTTVTEADQVTEEILNIAESIFDGWYADSSRIDWDDFLERMEKIPLDDDTTLDLGSDMGSPAIKKIKAHIRNYRKLG</sequence>
<dbReference type="AlphaFoldDB" id="A0A917TM30"/>
<evidence type="ECO:0000313" key="2">
    <source>
        <dbReference type="Proteomes" id="UP000608890"/>
    </source>
</evidence>
<dbReference type="RefSeq" id="WP_189041091.1">
    <property type="nucleotide sequence ID" value="NZ_BMNB01000003.1"/>
</dbReference>
<keyword evidence="2" id="KW-1185">Reference proteome</keyword>
<dbReference type="Proteomes" id="UP000608890">
    <property type="component" value="Unassembled WGS sequence"/>
</dbReference>
<name>A0A917TM30_9ACTN</name>